<name>A0A367CE18_9ENTE</name>
<evidence type="ECO:0000313" key="1">
    <source>
        <dbReference type="EMBL" id="RCA10877.1"/>
    </source>
</evidence>
<dbReference type="STRING" id="53345.LIU_09460"/>
<protein>
    <recommendedName>
        <fullName evidence="3">Tetratricopeptide repeat protein</fullName>
    </recommendedName>
</protein>
<dbReference type="RefSeq" id="WP_113845755.1">
    <property type="nucleotide sequence ID" value="NZ_LEPB01000004.1"/>
</dbReference>
<dbReference type="AlphaFoldDB" id="A0A367CE18"/>
<gene>
    <name evidence="1" type="ORF">EA71_01630</name>
</gene>
<dbReference type="Proteomes" id="UP000252797">
    <property type="component" value="Unassembled WGS sequence"/>
</dbReference>
<evidence type="ECO:0000313" key="2">
    <source>
        <dbReference type="Proteomes" id="UP000252797"/>
    </source>
</evidence>
<accession>A0A367CE18</accession>
<reference evidence="1 2" key="1">
    <citation type="submission" date="2015-06" db="EMBL/GenBank/DDBJ databases">
        <title>The Genome Sequence of Enterococcus durans 4EA1.</title>
        <authorList>
            <consortium name="The Broad Institute Genomics Platform"/>
            <consortium name="The Broad Institute Genome Sequencing Center for Infectious Disease"/>
            <person name="Earl A.M."/>
            <person name="Van Tyne D."/>
            <person name="Lebreton F."/>
            <person name="Saavedra J.T."/>
            <person name="Gilmore M.S."/>
            <person name="Manson Mcguire A."/>
            <person name="Clock S."/>
            <person name="Crupain M."/>
            <person name="Rangan U."/>
            <person name="Young S."/>
            <person name="Abouelleil A."/>
            <person name="Cao P."/>
            <person name="Chapman S.B."/>
            <person name="Griggs A."/>
            <person name="Priest M."/>
            <person name="Shea T."/>
            <person name="Wortman J."/>
            <person name="Nusbaum C."/>
            <person name="Birren B."/>
        </authorList>
    </citation>
    <scope>NUCLEOTIDE SEQUENCE [LARGE SCALE GENOMIC DNA]</scope>
    <source>
        <strain evidence="1 2">4EA1</strain>
    </source>
</reference>
<comment type="caution">
    <text evidence="1">The sequence shown here is derived from an EMBL/GenBank/DDBJ whole genome shotgun (WGS) entry which is preliminary data.</text>
</comment>
<sequence>MDQIDFPDKYENLMRIAQQALADHRYTQAKELLLRAYDLEPNFEANSLLVFCLFELDEKQGALSQAVLHESEYLASEEFAGFYFDLLIANNDFLYARKLVASCTFPEEFEQSIINKVQQAEQFSSQMERQNIREIHRLAELLPTMAPAEQLLMIKKIEELPYHEFVQVVTKLIIMPEVQLLARAKMLESLTQVKECHPISYLTIDETLVQFIPKSLPMPENQPAYQELRRLAEEFENQDAFLSTVLKEEFAMQSALVYPIYDTYINDPNSWFNLTVAVYRNDLPADYTEVEIVEFMNKRADILKEMMILQEGIRY</sequence>
<proteinExistence type="predicted"/>
<evidence type="ECO:0008006" key="3">
    <source>
        <dbReference type="Google" id="ProtNLM"/>
    </source>
</evidence>
<dbReference type="EMBL" id="LEPB01000004">
    <property type="protein sequence ID" value="RCA10877.1"/>
    <property type="molecule type" value="Genomic_DNA"/>
</dbReference>
<organism evidence="1 2">
    <name type="scientific">Enterococcus durans</name>
    <dbReference type="NCBI Taxonomy" id="53345"/>
    <lineage>
        <taxon>Bacteria</taxon>
        <taxon>Bacillati</taxon>
        <taxon>Bacillota</taxon>
        <taxon>Bacilli</taxon>
        <taxon>Lactobacillales</taxon>
        <taxon>Enterococcaceae</taxon>
        <taxon>Enterococcus</taxon>
    </lineage>
</organism>